<protein>
    <submittedName>
        <fullName evidence="1">Uncharacterized protein</fullName>
    </submittedName>
</protein>
<dbReference type="Proteomes" id="UP000248706">
    <property type="component" value="Unassembled WGS sequence"/>
</dbReference>
<sequence>MGMQTEQFSSVLELALPTEVDAGGAEAMNERAAEQRHEEECYGLEIFQRAILEGDQQAWALLQDQFSDLVRCWMRRHPKREIAMRLDSEENYIAQAFERFWQATAFKHDLQFTSLAAALSYLRASLNGAIMDTLRMYARPREASLSVPGYEGAPVSEDRDDGGELWEILKSLLPQRRERYLAYLLFHCGLKPREVVRYCSQEFRSVQEVYRLRRNIVERLIRHADQLRWRLSVH</sequence>
<evidence type="ECO:0000313" key="2">
    <source>
        <dbReference type="Proteomes" id="UP000248706"/>
    </source>
</evidence>
<dbReference type="AlphaFoldDB" id="A0A328VLT6"/>
<reference evidence="1 2" key="1">
    <citation type="submission" date="2016-08" db="EMBL/GenBank/DDBJ databases">
        <title>Analysis of Carbohydrate Active Enzymes in Thermogemmatispora T81 Reveals Carbohydrate Degradation Ability.</title>
        <authorList>
            <person name="Tomazini A."/>
            <person name="Lal S."/>
            <person name="Stott M."/>
            <person name="Henrissat B."/>
            <person name="Polikarpov I."/>
            <person name="Sparling R."/>
            <person name="Levin D.B."/>
        </authorList>
    </citation>
    <scope>NUCLEOTIDE SEQUENCE [LARGE SCALE GENOMIC DNA]</scope>
    <source>
        <strain evidence="1 2">T81</strain>
    </source>
</reference>
<organism evidence="1 2">
    <name type="scientific">Thermogemmatispora tikiterensis</name>
    <dbReference type="NCBI Taxonomy" id="1825093"/>
    <lineage>
        <taxon>Bacteria</taxon>
        <taxon>Bacillati</taxon>
        <taxon>Chloroflexota</taxon>
        <taxon>Ktedonobacteria</taxon>
        <taxon>Thermogemmatisporales</taxon>
        <taxon>Thermogemmatisporaceae</taxon>
        <taxon>Thermogemmatispora</taxon>
    </lineage>
</organism>
<dbReference type="OrthoDB" id="149090at2"/>
<gene>
    <name evidence="1" type="ORF">A4R35_11315</name>
</gene>
<keyword evidence="2" id="KW-1185">Reference proteome</keyword>
<comment type="caution">
    <text evidence="1">The sequence shown here is derived from an EMBL/GenBank/DDBJ whole genome shotgun (WGS) entry which is preliminary data.</text>
</comment>
<accession>A0A328VLT6</accession>
<dbReference type="EMBL" id="MCIF01000002">
    <property type="protein sequence ID" value="RAQ96124.1"/>
    <property type="molecule type" value="Genomic_DNA"/>
</dbReference>
<evidence type="ECO:0000313" key="1">
    <source>
        <dbReference type="EMBL" id="RAQ96124.1"/>
    </source>
</evidence>
<proteinExistence type="predicted"/>
<dbReference type="RefSeq" id="WP_112429437.1">
    <property type="nucleotide sequence ID" value="NZ_MCIF01000002.1"/>
</dbReference>
<name>A0A328VLT6_9CHLR</name>